<proteinExistence type="predicted"/>
<sequence length="233" mass="25448">MPSDRAATKLRLLVIGFGDRAVTIYAKEFKRVGSCDLTARMLVAAAYDELITKVPTLMHGGRQIDACIVSLGIAHFQPFESKFLQLLLHSCRIVLSVAPGSRSSAVERMKRSSAAHCNSPPPRNIPSRAGESTLKLFITLLLATVQSLLYAYEDFHNETLRNNAALARDPPRTVLGMSGMGTSESTLPNKRLYMGVALGIGRGVRLRYGRPCWGHDNMQSATLGILVGIIRPQ</sequence>
<evidence type="ECO:0000313" key="1">
    <source>
        <dbReference type="EMBL" id="KAL3952863.1"/>
    </source>
</evidence>
<name>A0ACC4DA07_PURLI</name>
<reference evidence="1" key="1">
    <citation type="submission" date="2024-12" db="EMBL/GenBank/DDBJ databases">
        <title>Comparative genomics and development of molecular markers within Purpureocillium lilacinum and among Purpureocillium species.</title>
        <authorList>
            <person name="Yeh Z.-Y."/>
            <person name="Ni N.-T."/>
            <person name="Lo P.-H."/>
            <person name="Mushyakhwo K."/>
            <person name="Lin C.-F."/>
            <person name="Nai Y.-S."/>
        </authorList>
    </citation>
    <scope>NUCLEOTIDE SEQUENCE</scope>
    <source>
        <strain evidence="1">NCHU-NPUST-175</strain>
    </source>
</reference>
<comment type="caution">
    <text evidence="1">The sequence shown here is derived from an EMBL/GenBank/DDBJ whole genome shotgun (WGS) entry which is preliminary data.</text>
</comment>
<dbReference type="Proteomes" id="UP001638806">
    <property type="component" value="Unassembled WGS sequence"/>
</dbReference>
<evidence type="ECO:0000313" key="2">
    <source>
        <dbReference type="Proteomes" id="UP001638806"/>
    </source>
</evidence>
<protein>
    <submittedName>
        <fullName evidence="1">Uncharacterized protein</fullName>
    </submittedName>
</protein>
<accession>A0ACC4DA07</accession>
<keyword evidence="2" id="KW-1185">Reference proteome</keyword>
<dbReference type="EMBL" id="JBGNUJ010000012">
    <property type="protein sequence ID" value="KAL3952863.1"/>
    <property type="molecule type" value="Genomic_DNA"/>
</dbReference>
<organism evidence="1 2">
    <name type="scientific">Purpureocillium lilacinum</name>
    <name type="common">Paecilomyces lilacinus</name>
    <dbReference type="NCBI Taxonomy" id="33203"/>
    <lineage>
        <taxon>Eukaryota</taxon>
        <taxon>Fungi</taxon>
        <taxon>Dikarya</taxon>
        <taxon>Ascomycota</taxon>
        <taxon>Pezizomycotina</taxon>
        <taxon>Sordariomycetes</taxon>
        <taxon>Hypocreomycetidae</taxon>
        <taxon>Hypocreales</taxon>
        <taxon>Ophiocordycipitaceae</taxon>
        <taxon>Purpureocillium</taxon>
    </lineage>
</organism>
<gene>
    <name evidence="1" type="ORF">ACCO45_012806</name>
</gene>